<evidence type="ECO:0000313" key="2">
    <source>
        <dbReference type="EMBL" id="CAH3190914.1"/>
    </source>
</evidence>
<comment type="caution">
    <text evidence="2">The sequence shown here is derived from an EMBL/GenBank/DDBJ whole genome shotgun (WGS) entry which is preliminary data.</text>
</comment>
<sequence length="104" mass="12362">MATGYDFQSTGRSYKKRTRDQTAKGREFQRQLYEDERSSTQRGWRRQINNIENCLADSTDPRKLQSKRNFLESKMDILVSVQERFLDALEDSEAKRVAEDKFEM</sequence>
<proteinExistence type="predicted"/>
<dbReference type="EMBL" id="CALNXK010000950">
    <property type="protein sequence ID" value="CAH3190914.1"/>
    <property type="molecule type" value="Genomic_DNA"/>
</dbReference>
<keyword evidence="3" id="KW-1185">Reference proteome</keyword>
<evidence type="ECO:0000256" key="1">
    <source>
        <dbReference type="SAM" id="MobiDB-lite"/>
    </source>
</evidence>
<feature type="compositionally biased region" description="Basic and acidic residues" evidence="1">
    <location>
        <begin position="19"/>
        <end position="39"/>
    </location>
</feature>
<name>A0ABN8SGV6_9CNID</name>
<reference evidence="2 3" key="1">
    <citation type="submission" date="2022-05" db="EMBL/GenBank/DDBJ databases">
        <authorList>
            <consortium name="Genoscope - CEA"/>
            <person name="William W."/>
        </authorList>
    </citation>
    <scope>NUCLEOTIDE SEQUENCE [LARGE SCALE GENOMIC DNA]</scope>
</reference>
<dbReference type="Proteomes" id="UP001159405">
    <property type="component" value="Unassembled WGS sequence"/>
</dbReference>
<feature type="compositionally biased region" description="Polar residues" evidence="1">
    <location>
        <begin position="1"/>
        <end position="12"/>
    </location>
</feature>
<organism evidence="2 3">
    <name type="scientific">Porites lobata</name>
    <dbReference type="NCBI Taxonomy" id="104759"/>
    <lineage>
        <taxon>Eukaryota</taxon>
        <taxon>Metazoa</taxon>
        <taxon>Cnidaria</taxon>
        <taxon>Anthozoa</taxon>
        <taxon>Hexacorallia</taxon>
        <taxon>Scleractinia</taxon>
        <taxon>Fungiina</taxon>
        <taxon>Poritidae</taxon>
        <taxon>Porites</taxon>
    </lineage>
</organism>
<gene>
    <name evidence="2" type="ORF">PLOB_00049425</name>
</gene>
<accession>A0ABN8SGV6</accession>
<evidence type="ECO:0000313" key="3">
    <source>
        <dbReference type="Proteomes" id="UP001159405"/>
    </source>
</evidence>
<feature type="region of interest" description="Disordered" evidence="1">
    <location>
        <begin position="1"/>
        <end position="42"/>
    </location>
</feature>
<protein>
    <submittedName>
        <fullName evidence="2">Uncharacterized protein</fullName>
    </submittedName>
</protein>